<dbReference type="STRING" id="1095629.A0A0C9XWI4"/>
<organism evidence="7 8">
    <name type="scientific">Laccaria amethystina LaAM-08-1</name>
    <dbReference type="NCBI Taxonomy" id="1095629"/>
    <lineage>
        <taxon>Eukaryota</taxon>
        <taxon>Fungi</taxon>
        <taxon>Dikarya</taxon>
        <taxon>Basidiomycota</taxon>
        <taxon>Agaricomycotina</taxon>
        <taxon>Agaricomycetes</taxon>
        <taxon>Agaricomycetidae</taxon>
        <taxon>Agaricales</taxon>
        <taxon>Agaricineae</taxon>
        <taxon>Hydnangiaceae</taxon>
        <taxon>Laccaria</taxon>
    </lineage>
</organism>
<protein>
    <recommendedName>
        <fullName evidence="6">RING-type domain-containing protein</fullName>
    </recommendedName>
</protein>
<dbReference type="GO" id="GO:0008270">
    <property type="term" value="F:zinc ion binding"/>
    <property type="evidence" value="ECO:0007669"/>
    <property type="project" value="UniProtKB-KW"/>
</dbReference>
<dbReference type="InterPro" id="IPR049627">
    <property type="entry name" value="SLX8"/>
</dbReference>
<dbReference type="PANTHER" id="PTHR47094">
    <property type="entry name" value="ELFLESS, ISOFORM B"/>
    <property type="match status" value="1"/>
</dbReference>
<dbReference type="GO" id="GO:0140082">
    <property type="term" value="F:SUMO-ubiquitin ligase activity"/>
    <property type="evidence" value="ECO:0007669"/>
    <property type="project" value="TreeGrafter"/>
</dbReference>
<dbReference type="GO" id="GO:0061630">
    <property type="term" value="F:ubiquitin protein ligase activity"/>
    <property type="evidence" value="ECO:0007669"/>
    <property type="project" value="InterPro"/>
</dbReference>
<evidence type="ECO:0000256" key="5">
    <source>
        <dbReference type="SAM" id="MobiDB-lite"/>
    </source>
</evidence>
<reference evidence="7 8" key="1">
    <citation type="submission" date="2014-04" db="EMBL/GenBank/DDBJ databases">
        <authorList>
            <consortium name="DOE Joint Genome Institute"/>
            <person name="Kuo A."/>
            <person name="Kohler A."/>
            <person name="Nagy L.G."/>
            <person name="Floudas D."/>
            <person name="Copeland A."/>
            <person name="Barry K.W."/>
            <person name="Cichocki N."/>
            <person name="Veneault-Fourrey C."/>
            <person name="LaButti K."/>
            <person name="Lindquist E.A."/>
            <person name="Lipzen A."/>
            <person name="Lundell T."/>
            <person name="Morin E."/>
            <person name="Murat C."/>
            <person name="Sun H."/>
            <person name="Tunlid A."/>
            <person name="Henrissat B."/>
            <person name="Grigoriev I.V."/>
            <person name="Hibbett D.S."/>
            <person name="Martin F."/>
            <person name="Nordberg H.P."/>
            <person name="Cantor M.N."/>
            <person name="Hua S.X."/>
        </authorList>
    </citation>
    <scope>NUCLEOTIDE SEQUENCE [LARGE SCALE GENOMIC DNA]</scope>
    <source>
        <strain evidence="7 8">LaAM-08-1</strain>
    </source>
</reference>
<feature type="compositionally biased region" description="Polar residues" evidence="5">
    <location>
        <begin position="149"/>
        <end position="173"/>
    </location>
</feature>
<evidence type="ECO:0000256" key="1">
    <source>
        <dbReference type="ARBA" id="ARBA00022723"/>
    </source>
</evidence>
<feature type="compositionally biased region" description="Polar residues" evidence="5">
    <location>
        <begin position="25"/>
        <end position="62"/>
    </location>
</feature>
<feature type="region of interest" description="Disordered" evidence="5">
    <location>
        <begin position="22"/>
        <end position="114"/>
    </location>
</feature>
<reference evidence="8" key="2">
    <citation type="submission" date="2015-01" db="EMBL/GenBank/DDBJ databases">
        <title>Evolutionary Origins and Diversification of the Mycorrhizal Mutualists.</title>
        <authorList>
            <consortium name="DOE Joint Genome Institute"/>
            <consortium name="Mycorrhizal Genomics Consortium"/>
            <person name="Kohler A."/>
            <person name="Kuo A."/>
            <person name="Nagy L.G."/>
            <person name="Floudas D."/>
            <person name="Copeland A."/>
            <person name="Barry K.W."/>
            <person name="Cichocki N."/>
            <person name="Veneault-Fourrey C."/>
            <person name="LaButti K."/>
            <person name="Lindquist E.A."/>
            <person name="Lipzen A."/>
            <person name="Lundell T."/>
            <person name="Morin E."/>
            <person name="Murat C."/>
            <person name="Riley R."/>
            <person name="Ohm R."/>
            <person name="Sun H."/>
            <person name="Tunlid A."/>
            <person name="Henrissat B."/>
            <person name="Grigoriev I.V."/>
            <person name="Hibbett D.S."/>
            <person name="Martin F."/>
        </authorList>
    </citation>
    <scope>NUCLEOTIDE SEQUENCE [LARGE SCALE GENOMIC DNA]</scope>
    <source>
        <strain evidence="8">LaAM-08-1</strain>
    </source>
</reference>
<dbReference type="SUPFAM" id="SSF57850">
    <property type="entry name" value="RING/U-box"/>
    <property type="match status" value="1"/>
</dbReference>
<keyword evidence="8" id="KW-1185">Reference proteome</keyword>
<evidence type="ECO:0000313" key="7">
    <source>
        <dbReference type="EMBL" id="KIK05939.1"/>
    </source>
</evidence>
<keyword evidence="1" id="KW-0479">Metal-binding</keyword>
<dbReference type="Pfam" id="PF00097">
    <property type="entry name" value="zf-C3HC4"/>
    <property type="match status" value="1"/>
</dbReference>
<feature type="compositionally biased region" description="Acidic residues" evidence="5">
    <location>
        <begin position="132"/>
        <end position="144"/>
    </location>
</feature>
<feature type="region of interest" description="Disordered" evidence="5">
    <location>
        <begin position="193"/>
        <end position="226"/>
    </location>
</feature>
<dbReference type="InterPro" id="IPR001841">
    <property type="entry name" value="Znf_RING"/>
</dbReference>
<gene>
    <name evidence="7" type="ORF">K443DRAFT_130181</name>
</gene>
<accession>A0A0C9XWI4</accession>
<evidence type="ECO:0000256" key="2">
    <source>
        <dbReference type="ARBA" id="ARBA00022771"/>
    </source>
</evidence>
<dbReference type="SMART" id="SM00184">
    <property type="entry name" value="RING"/>
    <property type="match status" value="1"/>
</dbReference>
<dbReference type="EMBL" id="KN838556">
    <property type="protein sequence ID" value="KIK05939.1"/>
    <property type="molecule type" value="Genomic_DNA"/>
</dbReference>
<dbReference type="Gene3D" id="3.30.40.10">
    <property type="entry name" value="Zinc/RING finger domain, C3HC4 (zinc finger)"/>
    <property type="match status" value="1"/>
</dbReference>
<keyword evidence="2 4" id="KW-0863">Zinc-finger</keyword>
<feature type="domain" description="RING-type" evidence="6">
    <location>
        <begin position="236"/>
        <end position="288"/>
    </location>
</feature>
<dbReference type="GO" id="GO:0033768">
    <property type="term" value="C:SUMO-targeted ubiquitin ligase complex"/>
    <property type="evidence" value="ECO:0007669"/>
    <property type="project" value="TreeGrafter"/>
</dbReference>
<keyword evidence="3" id="KW-0862">Zinc</keyword>
<dbReference type="GO" id="GO:0006511">
    <property type="term" value="P:ubiquitin-dependent protein catabolic process"/>
    <property type="evidence" value="ECO:0007669"/>
    <property type="project" value="TreeGrafter"/>
</dbReference>
<dbReference type="InterPro" id="IPR018957">
    <property type="entry name" value="Znf_C3HC4_RING-type"/>
</dbReference>
<dbReference type="OrthoDB" id="6270329at2759"/>
<proteinExistence type="predicted"/>
<evidence type="ECO:0000259" key="6">
    <source>
        <dbReference type="PROSITE" id="PS50089"/>
    </source>
</evidence>
<dbReference type="AlphaFoldDB" id="A0A0C9XWI4"/>
<dbReference type="HOGENOM" id="CLU_891564_0_0_1"/>
<evidence type="ECO:0000256" key="4">
    <source>
        <dbReference type="PROSITE-ProRule" id="PRU00175"/>
    </source>
</evidence>
<feature type="region of interest" description="Disordered" evidence="5">
    <location>
        <begin position="132"/>
        <end position="181"/>
    </location>
</feature>
<dbReference type="InterPro" id="IPR013083">
    <property type="entry name" value="Znf_RING/FYVE/PHD"/>
</dbReference>
<name>A0A0C9XWI4_9AGAR</name>
<dbReference type="PROSITE" id="PS50089">
    <property type="entry name" value="ZF_RING_2"/>
    <property type="match status" value="1"/>
</dbReference>
<sequence>MSISAPSPTIIIPDDNKLALPAPLTSRNLQPRSRTVSLARSAHSGSLSRPASRTSSRSQNMSIRHRSSSLDAEESPFIQTLMQPDTGGMEEGSSSHASRRHGKRKQTGDVLRRSKRRRSSFSLWIVSSDDEEAVDQLISDDEDQKPDIPSTTSTSIAGPSTQGTLFSSQASNLPSPPRYVSSPSLARILHATDIEPPPTKSPHDHNKPSTSTSTTIPPVPAPAPERQAEALSEYTCPICFFPPTNATLTPCGHICCGACLFTAVKTTMKRGAMMPTGEPNVARCPVCRAEIKGWDGRGGGVIGIKARAIFSI</sequence>
<evidence type="ECO:0000256" key="3">
    <source>
        <dbReference type="ARBA" id="ARBA00022833"/>
    </source>
</evidence>
<dbReference type="PANTHER" id="PTHR47094:SF1">
    <property type="entry name" value="RING-TYPE E3 UBIQUITIN TRANSFERASE"/>
    <property type="match status" value="1"/>
</dbReference>
<evidence type="ECO:0000313" key="8">
    <source>
        <dbReference type="Proteomes" id="UP000054477"/>
    </source>
</evidence>
<dbReference type="GO" id="GO:0032183">
    <property type="term" value="F:SUMO binding"/>
    <property type="evidence" value="ECO:0007669"/>
    <property type="project" value="TreeGrafter"/>
</dbReference>
<dbReference type="Proteomes" id="UP000054477">
    <property type="component" value="Unassembled WGS sequence"/>
</dbReference>